<dbReference type="RefSeq" id="WP_156713133.1">
    <property type="nucleotide sequence ID" value="NZ_WPHG01000003.1"/>
</dbReference>
<keyword evidence="1" id="KW-0732">Signal</keyword>
<comment type="caution">
    <text evidence="2">The sequence shown here is derived from an EMBL/GenBank/DDBJ whole genome shotgun (WGS) entry which is preliminary data.</text>
</comment>
<feature type="signal peptide" evidence="1">
    <location>
        <begin position="1"/>
        <end position="21"/>
    </location>
</feature>
<dbReference type="EMBL" id="WPHG01000003">
    <property type="protein sequence ID" value="MVA98168.1"/>
    <property type="molecule type" value="Genomic_DNA"/>
</dbReference>
<dbReference type="Proteomes" id="UP000463224">
    <property type="component" value="Unassembled WGS sequence"/>
</dbReference>
<dbReference type="AlphaFoldDB" id="A0A844QJD9"/>
<keyword evidence="3" id="KW-1185">Reference proteome</keyword>
<proteinExistence type="predicted"/>
<organism evidence="2 3">
    <name type="scientific">Nitratireductor arenosus</name>
    <dbReference type="NCBI Taxonomy" id="2682096"/>
    <lineage>
        <taxon>Bacteria</taxon>
        <taxon>Pseudomonadati</taxon>
        <taxon>Pseudomonadota</taxon>
        <taxon>Alphaproteobacteria</taxon>
        <taxon>Hyphomicrobiales</taxon>
        <taxon>Phyllobacteriaceae</taxon>
        <taxon>Nitratireductor</taxon>
    </lineage>
</organism>
<gene>
    <name evidence="2" type="ORF">GN330_13035</name>
</gene>
<reference evidence="2 3" key="1">
    <citation type="submission" date="2019-12" db="EMBL/GenBank/DDBJ databases">
        <title>Nitratireductor arenosus sp. nov., Isolated from sea sand, Jeju island, South Korea.</title>
        <authorList>
            <person name="Kim W."/>
        </authorList>
    </citation>
    <scope>NUCLEOTIDE SEQUENCE [LARGE SCALE GENOMIC DNA]</scope>
    <source>
        <strain evidence="2 3">CAU 1489</strain>
    </source>
</reference>
<evidence type="ECO:0000313" key="2">
    <source>
        <dbReference type="EMBL" id="MVA98168.1"/>
    </source>
</evidence>
<protein>
    <recommendedName>
        <fullName evidence="4">THAP4-like heme-binding beta-barrel domain-containing protein</fullName>
    </recommendedName>
</protein>
<evidence type="ECO:0008006" key="4">
    <source>
        <dbReference type="Google" id="ProtNLM"/>
    </source>
</evidence>
<accession>A0A844QJD9</accession>
<evidence type="ECO:0000256" key="1">
    <source>
        <dbReference type="SAM" id="SignalP"/>
    </source>
</evidence>
<feature type="chain" id="PRO_5032573167" description="THAP4-like heme-binding beta-barrel domain-containing protein" evidence="1">
    <location>
        <begin position="22"/>
        <end position="172"/>
    </location>
</feature>
<evidence type="ECO:0000313" key="3">
    <source>
        <dbReference type="Proteomes" id="UP000463224"/>
    </source>
</evidence>
<sequence>MRGLCLVAGAVALFLPAAAVASPLDTLIGVWRGKGMVRERPGAALERAACRLTARSLDAMRISVTGRCGTAGGTARFSVALRKRAGGRIDAVVSSPSLPGDINYAGTVSGSRLILGATAPLDIDGVHYASRVVFAFADTDRFVMVETATRAADGEKQIFFDMSYRREGEARP</sequence>
<name>A0A844QJD9_9HYPH</name>